<keyword evidence="1" id="KW-0479">Metal-binding</keyword>
<name>A0AAW0ULC2_SCYPA</name>
<evidence type="ECO:0000256" key="5">
    <source>
        <dbReference type="SAM" id="MobiDB-lite"/>
    </source>
</evidence>
<gene>
    <name evidence="7" type="ORF">O3P69_002604</name>
</gene>
<dbReference type="SUPFAM" id="SSF57850">
    <property type="entry name" value="RING/U-box"/>
    <property type="match status" value="1"/>
</dbReference>
<evidence type="ECO:0000256" key="4">
    <source>
        <dbReference type="PROSITE-ProRule" id="PRU00175"/>
    </source>
</evidence>
<sequence length="293" mass="31794">MSQPTCQVCFTPYDPKDHRPLLLPTCGHTFCAFCLGCLHSQGKTSCPKCRKDGAVKPVSSLPVNYSLLDIAEGSACKSDASAEPNSASPPWAAGASRPQVPTPHSGLGNHTDLDGAEVLLDGSSRFPLPSNFLSSLRPASLHPQTPTLHTVGHINQVKFNSLEAAITASHPNASRSQFHQSRLREKQLQKRARTLFKHDANASLAASPCQPSPAIENSQPATFSCSSYMTASPQFARTQDAHNSASAILTVLEKEQQDELDFQMAVHLTFCKDSSHDHDHHTSCSSWCWENPR</sequence>
<keyword evidence="8" id="KW-1185">Reference proteome</keyword>
<dbReference type="GO" id="GO:0008270">
    <property type="term" value="F:zinc ion binding"/>
    <property type="evidence" value="ECO:0007669"/>
    <property type="project" value="UniProtKB-KW"/>
</dbReference>
<dbReference type="Gene3D" id="3.30.40.10">
    <property type="entry name" value="Zinc/RING finger domain, C3HC4 (zinc finger)"/>
    <property type="match status" value="1"/>
</dbReference>
<dbReference type="PANTHER" id="PTHR47156">
    <property type="entry name" value="PROTEIN CBG20824"/>
    <property type="match status" value="1"/>
</dbReference>
<dbReference type="PROSITE" id="PS50089">
    <property type="entry name" value="ZF_RING_2"/>
    <property type="match status" value="1"/>
</dbReference>
<evidence type="ECO:0000256" key="2">
    <source>
        <dbReference type="ARBA" id="ARBA00022771"/>
    </source>
</evidence>
<dbReference type="Proteomes" id="UP001487740">
    <property type="component" value="Unassembled WGS sequence"/>
</dbReference>
<keyword evidence="3" id="KW-0862">Zinc</keyword>
<dbReference type="EMBL" id="JARAKH010000009">
    <property type="protein sequence ID" value="KAK8400939.1"/>
    <property type="molecule type" value="Genomic_DNA"/>
</dbReference>
<evidence type="ECO:0000256" key="3">
    <source>
        <dbReference type="ARBA" id="ARBA00022833"/>
    </source>
</evidence>
<dbReference type="PROSITE" id="PS00518">
    <property type="entry name" value="ZF_RING_1"/>
    <property type="match status" value="1"/>
</dbReference>
<dbReference type="InterPro" id="IPR013083">
    <property type="entry name" value="Znf_RING/FYVE/PHD"/>
</dbReference>
<evidence type="ECO:0000313" key="7">
    <source>
        <dbReference type="EMBL" id="KAK8400939.1"/>
    </source>
</evidence>
<dbReference type="InterPro" id="IPR052667">
    <property type="entry name" value="E3_ubiquitin-ligase_RING"/>
</dbReference>
<keyword evidence="2 4" id="KW-0863">Zinc-finger</keyword>
<organism evidence="7 8">
    <name type="scientific">Scylla paramamosain</name>
    <name type="common">Mud crab</name>
    <dbReference type="NCBI Taxonomy" id="85552"/>
    <lineage>
        <taxon>Eukaryota</taxon>
        <taxon>Metazoa</taxon>
        <taxon>Ecdysozoa</taxon>
        <taxon>Arthropoda</taxon>
        <taxon>Crustacea</taxon>
        <taxon>Multicrustacea</taxon>
        <taxon>Malacostraca</taxon>
        <taxon>Eumalacostraca</taxon>
        <taxon>Eucarida</taxon>
        <taxon>Decapoda</taxon>
        <taxon>Pleocyemata</taxon>
        <taxon>Brachyura</taxon>
        <taxon>Eubrachyura</taxon>
        <taxon>Portunoidea</taxon>
        <taxon>Portunidae</taxon>
        <taxon>Portuninae</taxon>
        <taxon>Scylla</taxon>
    </lineage>
</organism>
<dbReference type="AlphaFoldDB" id="A0AAW0ULC2"/>
<dbReference type="InterPro" id="IPR001841">
    <property type="entry name" value="Znf_RING"/>
</dbReference>
<evidence type="ECO:0000313" key="8">
    <source>
        <dbReference type="Proteomes" id="UP001487740"/>
    </source>
</evidence>
<evidence type="ECO:0000256" key="1">
    <source>
        <dbReference type="ARBA" id="ARBA00022723"/>
    </source>
</evidence>
<dbReference type="Pfam" id="PF00097">
    <property type="entry name" value="zf-C3HC4"/>
    <property type="match status" value="1"/>
</dbReference>
<evidence type="ECO:0000259" key="6">
    <source>
        <dbReference type="PROSITE" id="PS50089"/>
    </source>
</evidence>
<comment type="caution">
    <text evidence="7">The sequence shown here is derived from an EMBL/GenBank/DDBJ whole genome shotgun (WGS) entry which is preliminary data.</text>
</comment>
<accession>A0AAW0ULC2</accession>
<dbReference type="SMART" id="SM00184">
    <property type="entry name" value="RING"/>
    <property type="match status" value="1"/>
</dbReference>
<dbReference type="InterPro" id="IPR017907">
    <property type="entry name" value="Znf_RING_CS"/>
</dbReference>
<feature type="domain" description="RING-type" evidence="6">
    <location>
        <begin position="6"/>
        <end position="50"/>
    </location>
</feature>
<dbReference type="InterPro" id="IPR018957">
    <property type="entry name" value="Znf_C3HC4_RING-type"/>
</dbReference>
<protein>
    <recommendedName>
        <fullName evidence="6">RING-type domain-containing protein</fullName>
    </recommendedName>
</protein>
<dbReference type="PANTHER" id="PTHR47156:SF10">
    <property type="entry name" value="E3 UBIQUITIN-PROTEIN LIGASE TRIM-21-RELATED"/>
    <property type="match status" value="1"/>
</dbReference>
<reference evidence="7 8" key="1">
    <citation type="submission" date="2023-03" db="EMBL/GenBank/DDBJ databases">
        <title>High-quality genome of Scylla paramamosain provides insights in environmental adaptation.</title>
        <authorList>
            <person name="Zhang L."/>
        </authorList>
    </citation>
    <scope>NUCLEOTIDE SEQUENCE [LARGE SCALE GENOMIC DNA]</scope>
    <source>
        <strain evidence="7">LZ_2023a</strain>
        <tissue evidence="7">Muscle</tissue>
    </source>
</reference>
<proteinExistence type="predicted"/>
<feature type="region of interest" description="Disordered" evidence="5">
    <location>
        <begin position="78"/>
        <end position="114"/>
    </location>
</feature>